<dbReference type="EMBL" id="KC246773">
    <property type="protein sequence ID" value="AHF23751.1"/>
    <property type="molecule type" value="Genomic_DNA"/>
</dbReference>
<dbReference type="AlphaFoldDB" id="W0FGF3"/>
<accession>W0FGF3</accession>
<protein>
    <submittedName>
        <fullName evidence="1">Uncharacterized protein</fullName>
    </submittedName>
</protein>
<feature type="non-terminal residue" evidence="1">
    <location>
        <position position="1"/>
    </location>
</feature>
<sequence>ASTDPKELESQMDQLLYLSTALVEKGIPHRICFGAHLEAYIKDKYSLDEFMETILSRRPDKSRGPVDRNKPDELVYSIRPMAKEGAKQL</sequence>
<reference evidence="1" key="1">
    <citation type="journal article" date="2013" name="PLoS ONE">
        <title>Metagenomic insights into the carbohydrate-active enzymes carried by the microorganisms adhering to solid digesta in the rumen of cows.</title>
        <authorList>
            <person name="Wang L."/>
            <person name="Hatem A."/>
            <person name="Catalyurek U.V."/>
            <person name="Morrison M."/>
            <person name="Yu Z."/>
        </authorList>
    </citation>
    <scope>NUCLEOTIDE SEQUENCE</scope>
</reference>
<proteinExistence type="predicted"/>
<organism evidence="1">
    <name type="scientific">uncultured bacterium Contig3b</name>
    <dbReference type="NCBI Taxonomy" id="1393568"/>
    <lineage>
        <taxon>Bacteria</taxon>
        <taxon>environmental samples</taxon>
    </lineage>
</organism>
<name>W0FGF3_9BACT</name>
<evidence type="ECO:0000313" key="1">
    <source>
        <dbReference type="EMBL" id="AHF23751.1"/>
    </source>
</evidence>